<feature type="signal peptide" evidence="2">
    <location>
        <begin position="1"/>
        <end position="15"/>
    </location>
</feature>
<feature type="transmembrane region" description="Helical" evidence="1">
    <location>
        <begin position="370"/>
        <end position="391"/>
    </location>
</feature>
<proteinExistence type="predicted"/>
<dbReference type="OMA" id="CAHFSER"/>
<evidence type="ECO:0000256" key="2">
    <source>
        <dbReference type="SAM" id="SignalP"/>
    </source>
</evidence>
<gene>
    <name evidence="3" type="ORF">HPLM_LOCUS4634</name>
</gene>
<protein>
    <submittedName>
        <fullName evidence="5">SGNH domain-containing protein</fullName>
    </submittedName>
</protein>
<dbReference type="GO" id="GO:0004620">
    <property type="term" value="F:phospholipase activity"/>
    <property type="evidence" value="ECO:0007669"/>
    <property type="project" value="InterPro"/>
</dbReference>
<dbReference type="STRING" id="6290.A0A158QKI4"/>
<dbReference type="GO" id="GO:0006644">
    <property type="term" value="P:phospholipid metabolic process"/>
    <property type="evidence" value="ECO:0007669"/>
    <property type="project" value="TreeGrafter"/>
</dbReference>
<evidence type="ECO:0000313" key="4">
    <source>
        <dbReference type="Proteomes" id="UP000268014"/>
    </source>
</evidence>
<dbReference type="WBParaSite" id="HPLM_0000464201-mRNA-1">
    <property type="protein sequence ID" value="HPLM_0000464201-mRNA-1"/>
    <property type="gene ID" value="HPLM_0000464201"/>
</dbReference>
<dbReference type="PANTHER" id="PTHR21325:SF28">
    <property type="entry name" value="SGNH DOMAIN-CONTAINING PROTEIN"/>
    <property type="match status" value="1"/>
</dbReference>
<keyword evidence="4" id="KW-1185">Reference proteome</keyword>
<keyword evidence="1" id="KW-1133">Transmembrane helix</keyword>
<evidence type="ECO:0000313" key="3">
    <source>
        <dbReference type="EMBL" id="VDO23682.1"/>
    </source>
</evidence>
<dbReference type="AlphaFoldDB" id="A0A158QKI4"/>
<evidence type="ECO:0000313" key="5">
    <source>
        <dbReference type="WBParaSite" id="HPLM_0000464201-mRNA-1"/>
    </source>
</evidence>
<feature type="chain" id="PRO_5043135474" evidence="2">
    <location>
        <begin position="16"/>
        <end position="421"/>
    </location>
</feature>
<accession>A0A158QKI4</accession>
<reference evidence="5" key="1">
    <citation type="submission" date="2016-04" db="UniProtKB">
        <authorList>
            <consortium name="WormBaseParasite"/>
        </authorList>
    </citation>
    <scope>IDENTIFICATION</scope>
</reference>
<keyword evidence="1" id="KW-0472">Membrane</keyword>
<dbReference type="EMBL" id="UZAF01016232">
    <property type="protein sequence ID" value="VDO23682.1"/>
    <property type="molecule type" value="Genomic_DNA"/>
</dbReference>
<evidence type="ECO:0000256" key="1">
    <source>
        <dbReference type="SAM" id="Phobius"/>
    </source>
</evidence>
<dbReference type="InterPro" id="IPR038885">
    <property type="entry name" value="PLB1"/>
</dbReference>
<sequence length="421" mass="48078">MFPFVLLFIVHFCRSNPRSEDVRRIEEKLTTDREFYDQWMQLISLQADQLEEQTLDYPLAVTALGSCTRIPPSETEDTSDTLRPTSISIYADIGHLATYCKSNYSELQAGILDSCDHRSSTTDLPSLDKMFKVFNPDLIIVESNERDDSLREQARTIAESIQQFKGYENIWKFILIAATIQDGEASESRQTAVEVLEAVEELHRQLPVRTFITIIRTSGNGIWSDATHSHVACRELLSMWKTHSKYNSMSVWDQMEAIIHKNFRRSDFTVEVLPLLRDSALTNLPEQMDLSILGYDCAHFSERGLSLLHIAIWNSLFTKSGDRLRDYRPIAPPLMCPDFRCPYLRTATNSGFCIWKAPLVAEETSIYPKLITACVLVFCLLLAVAVLFFVCRKPRRTIDIKKPAHPFGASLSSIKFIDEDT</sequence>
<dbReference type="Proteomes" id="UP000268014">
    <property type="component" value="Unassembled WGS sequence"/>
</dbReference>
<organism evidence="5">
    <name type="scientific">Haemonchus placei</name>
    <name type="common">Barber's pole worm</name>
    <dbReference type="NCBI Taxonomy" id="6290"/>
    <lineage>
        <taxon>Eukaryota</taxon>
        <taxon>Metazoa</taxon>
        <taxon>Ecdysozoa</taxon>
        <taxon>Nematoda</taxon>
        <taxon>Chromadorea</taxon>
        <taxon>Rhabditida</taxon>
        <taxon>Rhabditina</taxon>
        <taxon>Rhabditomorpha</taxon>
        <taxon>Strongyloidea</taxon>
        <taxon>Trichostrongylidae</taxon>
        <taxon>Haemonchus</taxon>
    </lineage>
</organism>
<reference evidence="3 4" key="2">
    <citation type="submission" date="2018-11" db="EMBL/GenBank/DDBJ databases">
        <authorList>
            <consortium name="Pathogen Informatics"/>
        </authorList>
    </citation>
    <scope>NUCLEOTIDE SEQUENCE [LARGE SCALE GENOMIC DNA]</scope>
    <source>
        <strain evidence="3 4">MHpl1</strain>
    </source>
</reference>
<dbReference type="PANTHER" id="PTHR21325">
    <property type="entry name" value="PHOSPHOLIPASE B, PLB1"/>
    <property type="match status" value="1"/>
</dbReference>
<keyword evidence="2" id="KW-0732">Signal</keyword>
<name>A0A158QKI4_HAEPC</name>
<keyword evidence="1" id="KW-0812">Transmembrane</keyword>
<dbReference type="OrthoDB" id="5804615at2759"/>